<feature type="signal peptide" evidence="1">
    <location>
        <begin position="1"/>
        <end position="34"/>
    </location>
</feature>
<name>A0AAD9AJZ7_9PEZI</name>
<proteinExistence type="predicted"/>
<evidence type="ECO:0000313" key="2">
    <source>
        <dbReference type="EMBL" id="KAK1848994.1"/>
    </source>
</evidence>
<dbReference type="EMBL" id="JAQOWY010000156">
    <property type="protein sequence ID" value="KAK1848994.1"/>
    <property type="molecule type" value="Genomic_DNA"/>
</dbReference>
<evidence type="ECO:0000313" key="3">
    <source>
        <dbReference type="Proteomes" id="UP001243330"/>
    </source>
</evidence>
<feature type="chain" id="PRO_5042068613" description="Secreted protein" evidence="1">
    <location>
        <begin position="35"/>
        <end position="119"/>
    </location>
</feature>
<dbReference type="AlphaFoldDB" id="A0AAD9AJZ7"/>
<keyword evidence="3" id="KW-1185">Reference proteome</keyword>
<sequence length="119" mass="13299">MHASEGEMLPSGLLPFSWMLTFGWLVGWPHSSFGNDMHRLVKLYRCTMLLSSSGSYSHRPRVDVCNNLSDGPRLVLARARARGMSVTCRWSFAAFSTRTQVACEGQMLCPPCASLWSLE</sequence>
<gene>
    <name evidence="2" type="ORF">CCHR01_08412</name>
</gene>
<accession>A0AAD9AJZ7</accession>
<keyword evidence="1" id="KW-0732">Signal</keyword>
<protein>
    <recommendedName>
        <fullName evidence="4">Secreted protein</fullName>
    </recommendedName>
</protein>
<organism evidence="2 3">
    <name type="scientific">Colletotrichum chrysophilum</name>
    <dbReference type="NCBI Taxonomy" id="1836956"/>
    <lineage>
        <taxon>Eukaryota</taxon>
        <taxon>Fungi</taxon>
        <taxon>Dikarya</taxon>
        <taxon>Ascomycota</taxon>
        <taxon>Pezizomycotina</taxon>
        <taxon>Sordariomycetes</taxon>
        <taxon>Hypocreomycetidae</taxon>
        <taxon>Glomerellales</taxon>
        <taxon>Glomerellaceae</taxon>
        <taxon>Colletotrichum</taxon>
        <taxon>Colletotrichum gloeosporioides species complex</taxon>
    </lineage>
</organism>
<dbReference type="Proteomes" id="UP001243330">
    <property type="component" value="Unassembled WGS sequence"/>
</dbReference>
<evidence type="ECO:0000256" key="1">
    <source>
        <dbReference type="SAM" id="SignalP"/>
    </source>
</evidence>
<comment type="caution">
    <text evidence="2">The sequence shown here is derived from an EMBL/GenBank/DDBJ whole genome shotgun (WGS) entry which is preliminary data.</text>
</comment>
<evidence type="ECO:0008006" key="4">
    <source>
        <dbReference type="Google" id="ProtNLM"/>
    </source>
</evidence>
<reference evidence="2" key="1">
    <citation type="submission" date="2023-01" db="EMBL/GenBank/DDBJ databases">
        <title>Colletotrichum chrysophilum M932 genome sequence.</title>
        <authorList>
            <person name="Baroncelli R."/>
        </authorList>
    </citation>
    <scope>NUCLEOTIDE SEQUENCE</scope>
    <source>
        <strain evidence="2">M932</strain>
    </source>
</reference>